<reference evidence="1" key="1">
    <citation type="submission" date="2018-02" db="EMBL/GenBank/DDBJ databases">
        <title>Rhizophora mucronata_Transcriptome.</title>
        <authorList>
            <person name="Meera S.P."/>
            <person name="Sreeshan A."/>
            <person name="Augustine A."/>
        </authorList>
    </citation>
    <scope>NUCLEOTIDE SEQUENCE</scope>
    <source>
        <tissue evidence="1">Leaf</tissue>
    </source>
</reference>
<organism evidence="1">
    <name type="scientific">Rhizophora mucronata</name>
    <name type="common">Asiatic mangrove</name>
    <dbReference type="NCBI Taxonomy" id="61149"/>
    <lineage>
        <taxon>Eukaryota</taxon>
        <taxon>Viridiplantae</taxon>
        <taxon>Streptophyta</taxon>
        <taxon>Embryophyta</taxon>
        <taxon>Tracheophyta</taxon>
        <taxon>Spermatophyta</taxon>
        <taxon>Magnoliopsida</taxon>
        <taxon>eudicotyledons</taxon>
        <taxon>Gunneridae</taxon>
        <taxon>Pentapetalae</taxon>
        <taxon>rosids</taxon>
        <taxon>fabids</taxon>
        <taxon>Malpighiales</taxon>
        <taxon>Rhizophoraceae</taxon>
        <taxon>Rhizophora</taxon>
    </lineage>
</organism>
<name>A0A2P2QZT2_RHIMU</name>
<accession>A0A2P2QZT2</accession>
<sequence>MPITFTFSSQRKANYLTTSIECSFHSDKVEIHEIMEMRNLKDLPPEVHQWHMSFYT</sequence>
<dbReference type="EMBL" id="GGEC01091930">
    <property type="protein sequence ID" value="MBX72414.1"/>
    <property type="molecule type" value="Transcribed_RNA"/>
</dbReference>
<protein>
    <submittedName>
        <fullName evidence="1">Uncharacterized protein</fullName>
    </submittedName>
</protein>
<evidence type="ECO:0000313" key="1">
    <source>
        <dbReference type="EMBL" id="MBX72414.1"/>
    </source>
</evidence>
<dbReference type="AlphaFoldDB" id="A0A2P2QZT2"/>
<proteinExistence type="predicted"/>